<dbReference type="Proteomes" id="UP000216339">
    <property type="component" value="Unassembled WGS sequence"/>
</dbReference>
<evidence type="ECO:0000313" key="2">
    <source>
        <dbReference type="EMBL" id="PAP76235.1"/>
    </source>
</evidence>
<feature type="compositionally biased region" description="Basic residues" evidence="1">
    <location>
        <begin position="78"/>
        <end position="88"/>
    </location>
</feature>
<evidence type="ECO:0000313" key="3">
    <source>
        <dbReference type="Proteomes" id="UP000216339"/>
    </source>
</evidence>
<gene>
    <name evidence="2" type="ORF">BSZ37_07150</name>
</gene>
<proteinExistence type="predicted"/>
<reference evidence="2 3" key="1">
    <citation type="submission" date="2016-11" db="EMBL/GenBank/DDBJ databases">
        <title>Study of marine rhodopsin-containing bacteria.</title>
        <authorList>
            <person name="Yoshizawa S."/>
            <person name="Kumagai Y."/>
            <person name="Kogure K."/>
        </authorList>
    </citation>
    <scope>NUCLEOTIDE SEQUENCE [LARGE SCALE GENOMIC DNA]</scope>
    <source>
        <strain evidence="2 3">SAORIC-28</strain>
    </source>
</reference>
<accession>A0A271IZU8</accession>
<protein>
    <submittedName>
        <fullName evidence="2">Uncharacterized protein</fullName>
    </submittedName>
</protein>
<organism evidence="2 3">
    <name type="scientific">Rubrivirga marina</name>
    <dbReference type="NCBI Taxonomy" id="1196024"/>
    <lineage>
        <taxon>Bacteria</taxon>
        <taxon>Pseudomonadati</taxon>
        <taxon>Rhodothermota</taxon>
        <taxon>Rhodothermia</taxon>
        <taxon>Rhodothermales</taxon>
        <taxon>Rubricoccaceae</taxon>
        <taxon>Rubrivirga</taxon>
    </lineage>
</organism>
<dbReference type="EMBL" id="MQWD01000001">
    <property type="protein sequence ID" value="PAP76235.1"/>
    <property type="molecule type" value="Genomic_DNA"/>
</dbReference>
<name>A0A271IZU8_9BACT</name>
<dbReference type="AlphaFoldDB" id="A0A271IZU8"/>
<keyword evidence="3" id="KW-1185">Reference proteome</keyword>
<evidence type="ECO:0000256" key="1">
    <source>
        <dbReference type="SAM" id="MobiDB-lite"/>
    </source>
</evidence>
<comment type="caution">
    <text evidence="2">The sequence shown here is derived from an EMBL/GenBank/DDBJ whole genome shotgun (WGS) entry which is preliminary data.</text>
</comment>
<feature type="region of interest" description="Disordered" evidence="1">
    <location>
        <begin position="76"/>
        <end position="96"/>
    </location>
</feature>
<sequence>MLVADGDGMPIGLLVESAQVAEVRLAEPTLATVRVARPRGRPRTRPGRPTCDRAYYSGASRRRLRKRGSRACIPAQRRPAHYRPKRGRPVVTDRTA</sequence>